<organism evidence="1 2">
    <name type="scientific">Antarcticirhabdus aurantiaca</name>
    <dbReference type="NCBI Taxonomy" id="2606717"/>
    <lineage>
        <taxon>Bacteria</taxon>
        <taxon>Pseudomonadati</taxon>
        <taxon>Pseudomonadota</taxon>
        <taxon>Alphaproteobacteria</taxon>
        <taxon>Hyphomicrobiales</taxon>
        <taxon>Aurantimonadaceae</taxon>
        <taxon>Antarcticirhabdus</taxon>
    </lineage>
</organism>
<evidence type="ECO:0000313" key="2">
    <source>
        <dbReference type="Proteomes" id="UP001163223"/>
    </source>
</evidence>
<sequence>MTALSDVTILVPGRLNPDTLAELKTLARVVERPNGDISDLSEAERASVRGAAVMGVVSAALMDALPNLEVVAHFGVGYDGVDVKHAVSRGIPVTNTPDVLTDEVADTTLGLLLMTARRLSAAERYLRAGRWAKDGHFPLTETTLRGRSVGIMGLGRIGLAIAARLEPFGVSIAYFNRSERSDVSYPYFATLGELADAVDTLIIAAPGGAGTEKAVNADVLKRLGSDGIFINIGRGSIVDEDALVAALQDGTIKAAGLDVFADEPRVREDLIALDNAVLLPHVASASRHTRAQMGSLVIENLRRWFAGETLATPVPEAQKAGLVKRP</sequence>
<protein>
    <submittedName>
        <fullName evidence="1">2-hydroxyacid dehydrogenase</fullName>
    </submittedName>
</protein>
<proteinExistence type="predicted"/>
<keyword evidence="2" id="KW-1185">Reference proteome</keyword>
<dbReference type="EMBL" id="CP113520">
    <property type="protein sequence ID" value="WAJ30245.1"/>
    <property type="molecule type" value="Genomic_DNA"/>
</dbReference>
<dbReference type="Proteomes" id="UP001163223">
    <property type="component" value="Chromosome"/>
</dbReference>
<reference evidence="1" key="1">
    <citation type="submission" date="2022-11" db="EMBL/GenBank/DDBJ databases">
        <title>beta-Carotene-producing bacterium, Jeongeuplla avenae sp. nov., alleviates the salt stress of Arabidopsis seedlings.</title>
        <authorList>
            <person name="Jiang L."/>
            <person name="Lee J."/>
        </authorList>
    </citation>
    <scope>NUCLEOTIDE SEQUENCE</scope>
    <source>
        <strain evidence="1">DY_R2A_6</strain>
    </source>
</reference>
<name>A0ACD4NU47_9HYPH</name>
<gene>
    <name evidence="1" type="ORF">OXU80_08590</name>
</gene>
<accession>A0ACD4NU47</accession>
<evidence type="ECO:0000313" key="1">
    <source>
        <dbReference type="EMBL" id="WAJ30245.1"/>
    </source>
</evidence>